<dbReference type="AlphaFoldDB" id="A0A9Q3ZC12"/>
<evidence type="ECO:0000313" key="1">
    <source>
        <dbReference type="EMBL" id="MCE7507825.1"/>
    </source>
</evidence>
<keyword evidence="2" id="KW-1185">Reference proteome</keyword>
<evidence type="ECO:0000313" key="2">
    <source>
        <dbReference type="Proteomes" id="UP001107961"/>
    </source>
</evidence>
<dbReference type="PANTHER" id="PTHR37421">
    <property type="entry name" value="UPF0260 PROTEIN YCGN"/>
    <property type="match status" value="1"/>
</dbReference>
<gene>
    <name evidence="1" type="ORF">LZG35_04200</name>
</gene>
<dbReference type="Proteomes" id="UP001107961">
    <property type="component" value="Unassembled WGS sequence"/>
</dbReference>
<dbReference type="PIRSF" id="PIRSF006173">
    <property type="entry name" value="UCP006173"/>
    <property type="match status" value="1"/>
</dbReference>
<sequence length="152" mass="17456">MTLTDPPLRDRFWTLPLGQLNSREWEALCDGCGRCCLVKLEDEDSGEVVFTDLSCRYLDTRRCRCQVYAQRRRKVPGCLQVTEEMARSDWLPASCAYRLRAEDKPLPEWHPLLSGDPGSVRAAGISVAGRVVPENRVAERDWEDHVIHWVEN</sequence>
<accession>A0A9Q3ZC12</accession>
<dbReference type="InterPro" id="IPR005358">
    <property type="entry name" value="Puta_zinc/iron-chelating_dom"/>
</dbReference>
<dbReference type="NCBIfam" id="NF003501">
    <property type="entry name" value="PRK05170.1-5"/>
    <property type="match status" value="1"/>
</dbReference>
<dbReference type="EMBL" id="JAJVKT010000004">
    <property type="protein sequence ID" value="MCE7507825.1"/>
    <property type="molecule type" value="Genomic_DNA"/>
</dbReference>
<dbReference type="NCBIfam" id="NF003507">
    <property type="entry name" value="PRK05170.2-5"/>
    <property type="match status" value="1"/>
</dbReference>
<dbReference type="InterPro" id="IPR008228">
    <property type="entry name" value="UCP006173"/>
</dbReference>
<dbReference type="PANTHER" id="PTHR37421:SF1">
    <property type="entry name" value="UPF0260 PROTEIN YCGN"/>
    <property type="match status" value="1"/>
</dbReference>
<proteinExistence type="predicted"/>
<dbReference type="GeneID" id="94687404"/>
<organism evidence="1 2">
    <name type="scientific">Alloalcanivorax xenomutans</name>
    <dbReference type="NCBI Taxonomy" id="1094342"/>
    <lineage>
        <taxon>Bacteria</taxon>
        <taxon>Pseudomonadati</taxon>
        <taxon>Pseudomonadota</taxon>
        <taxon>Gammaproteobacteria</taxon>
        <taxon>Oceanospirillales</taxon>
        <taxon>Alcanivoracaceae</taxon>
        <taxon>Alloalcanivorax</taxon>
    </lineage>
</organism>
<dbReference type="Pfam" id="PF03692">
    <property type="entry name" value="CxxCxxCC"/>
    <property type="match status" value="1"/>
</dbReference>
<protein>
    <submittedName>
        <fullName evidence="1">YcgN family cysteine cluster protein</fullName>
    </submittedName>
</protein>
<reference evidence="1" key="1">
    <citation type="submission" date="2022-01" db="EMBL/GenBank/DDBJ databases">
        <authorList>
            <person name="Karlyshev A.V."/>
            <person name="Jaspars M."/>
        </authorList>
    </citation>
    <scope>NUCLEOTIDE SEQUENCE</scope>
    <source>
        <strain evidence="1">AGSA3-2</strain>
    </source>
</reference>
<comment type="caution">
    <text evidence="1">The sequence shown here is derived from an EMBL/GenBank/DDBJ whole genome shotgun (WGS) entry which is preliminary data.</text>
</comment>
<name>A0A9Q3ZC12_9GAMM</name>
<dbReference type="RefSeq" id="WP_022996420.1">
    <property type="nucleotide sequence ID" value="NZ_CBDDTQ010000005.1"/>
</dbReference>